<comment type="caution">
    <text evidence="2">The sequence shown here is derived from an EMBL/GenBank/DDBJ whole genome shotgun (WGS) entry which is preliminary data.</text>
</comment>
<organism evidence="2">
    <name type="scientific">marine sediment metagenome</name>
    <dbReference type="NCBI Taxonomy" id="412755"/>
    <lineage>
        <taxon>unclassified sequences</taxon>
        <taxon>metagenomes</taxon>
        <taxon>ecological metagenomes</taxon>
    </lineage>
</organism>
<feature type="non-terminal residue" evidence="2">
    <location>
        <position position="284"/>
    </location>
</feature>
<evidence type="ECO:0000259" key="1">
    <source>
        <dbReference type="SMART" id="SM00849"/>
    </source>
</evidence>
<dbReference type="PANTHER" id="PTHR43223">
    <property type="entry name" value="ALKYL/ARYL-SULFATASE"/>
    <property type="match status" value="1"/>
</dbReference>
<dbReference type="Gene3D" id="3.60.15.10">
    <property type="entry name" value="Ribonuclease Z/Hydroxyacylglutathione hydrolase-like"/>
    <property type="match status" value="1"/>
</dbReference>
<dbReference type="InterPro" id="IPR036866">
    <property type="entry name" value="RibonucZ/Hydroxyglut_hydro"/>
</dbReference>
<dbReference type="Pfam" id="PF00753">
    <property type="entry name" value="Lactamase_B"/>
    <property type="match status" value="1"/>
</dbReference>
<accession>A0A0F9IFL1</accession>
<dbReference type="PANTHER" id="PTHR43223:SF2">
    <property type="entry name" value="METALLO-BETA-LACTAMASE DOMAIN-CONTAINING PROTEIN"/>
    <property type="match status" value="1"/>
</dbReference>
<gene>
    <name evidence="2" type="ORF">LCGC14_1947100</name>
</gene>
<proteinExistence type="predicted"/>
<dbReference type="EMBL" id="LAZR01021181">
    <property type="protein sequence ID" value="KKL86202.1"/>
    <property type="molecule type" value="Genomic_DNA"/>
</dbReference>
<reference evidence="2" key="1">
    <citation type="journal article" date="2015" name="Nature">
        <title>Complex archaea that bridge the gap between prokaryotes and eukaryotes.</title>
        <authorList>
            <person name="Spang A."/>
            <person name="Saw J.H."/>
            <person name="Jorgensen S.L."/>
            <person name="Zaremba-Niedzwiedzka K."/>
            <person name="Martijn J."/>
            <person name="Lind A.E."/>
            <person name="van Eijk R."/>
            <person name="Schleper C."/>
            <person name="Guy L."/>
            <person name="Ettema T.J."/>
        </authorList>
    </citation>
    <scope>NUCLEOTIDE SEQUENCE</scope>
</reference>
<sequence>MSRKESKRFKKKPLEKSYHVILGSKVIFGNPAPDIYTARVPIATASWINTKEGTVVIDMLLSKQNGRNLVKKIEESGGFVKYVVITHAHLDHWGGYRSFEKKYPEAKIIVQKLGVERIEKYRILAEHRAYMASVQFNIPENPRTRDFLDPTETYDESMTFELGGYTFELYHGRGETDDATWVWVPEIKTVFVGDLFLGLFPNIGNPFKPTRFALPWARTLEKVREKSPDMIITGSGVHPVYKKDEVNEVLDDTIEAIYSIHDQVVNLLNKKIPINEMIHQVVLP</sequence>
<dbReference type="AlphaFoldDB" id="A0A0F9IFL1"/>
<evidence type="ECO:0000313" key="2">
    <source>
        <dbReference type="EMBL" id="KKL86202.1"/>
    </source>
</evidence>
<dbReference type="SMART" id="SM00849">
    <property type="entry name" value="Lactamase_B"/>
    <property type="match status" value="1"/>
</dbReference>
<feature type="domain" description="Metallo-beta-lactamase" evidence="1">
    <location>
        <begin position="42"/>
        <end position="235"/>
    </location>
</feature>
<dbReference type="InterPro" id="IPR052195">
    <property type="entry name" value="Bact_Alkyl/Aryl-Sulfatase"/>
</dbReference>
<dbReference type="SUPFAM" id="SSF56281">
    <property type="entry name" value="Metallo-hydrolase/oxidoreductase"/>
    <property type="match status" value="1"/>
</dbReference>
<name>A0A0F9IFL1_9ZZZZ</name>
<protein>
    <recommendedName>
        <fullName evidence="1">Metallo-beta-lactamase domain-containing protein</fullName>
    </recommendedName>
</protein>
<dbReference type="InterPro" id="IPR001279">
    <property type="entry name" value="Metallo-B-lactamas"/>
</dbReference>